<dbReference type="RefSeq" id="WP_388003697.1">
    <property type="nucleotide sequence ID" value="NZ_JBHUEE010000002.1"/>
</dbReference>
<gene>
    <name evidence="6" type="ORF">ACFSE6_06355</name>
</gene>
<accession>A0ABW4L3P1</accession>
<sequence>MSAPLGVGVVGLGAMGASHVDTLVTQVPGTAVTAVHDADAGRGAEAAARLSAREATDPLDLVADPGVDAVVVCSPDPTHLEIVLACVRAGKPVLCEKPLGVTAEESAQVVEAESAAGRRLVTVGFMRRFDPAYLDLREAVAAGAVGRPVLVHNVHRNAAPHPAATDESVVVNSMVHELDVLPWLLGGAVTGVHVRAPQGEGLRDPQLAVVELDGGRVLASVEVYLAARYGYDIRCEVVGTDGTVALRPPGTLVHAVAGSQGTPVPADFRIRFAEAYRRELLAWAGAAREGGATGATAWDGHVANLVSAAGVQSLHSGQSVAVPAASVPELYR</sequence>
<name>A0ABW4L3P1_9MICO</name>
<evidence type="ECO:0000256" key="2">
    <source>
        <dbReference type="ARBA" id="ARBA00023002"/>
    </source>
</evidence>
<dbReference type="PANTHER" id="PTHR42840:SF3">
    <property type="entry name" value="BINDING ROSSMANN FOLD OXIDOREDUCTASE, PUTATIVE (AFU_ORTHOLOGUE AFUA_2G10240)-RELATED"/>
    <property type="match status" value="1"/>
</dbReference>
<reference evidence="7" key="1">
    <citation type="journal article" date="2019" name="Int. J. Syst. Evol. Microbiol.">
        <title>The Global Catalogue of Microorganisms (GCM) 10K type strain sequencing project: providing services to taxonomists for standard genome sequencing and annotation.</title>
        <authorList>
            <consortium name="The Broad Institute Genomics Platform"/>
            <consortium name="The Broad Institute Genome Sequencing Center for Infectious Disease"/>
            <person name="Wu L."/>
            <person name="Ma J."/>
        </authorList>
    </citation>
    <scope>NUCLEOTIDE SEQUENCE [LARGE SCALE GENOMIC DNA]</scope>
    <source>
        <strain evidence="7">JCM 17130</strain>
    </source>
</reference>
<feature type="domain" description="Gfo/Idh/MocA-like oxidoreductase N-terminal" evidence="4">
    <location>
        <begin position="6"/>
        <end position="125"/>
    </location>
</feature>
<dbReference type="InterPro" id="IPR000683">
    <property type="entry name" value="Gfo/Idh/MocA-like_OxRdtase_N"/>
</dbReference>
<evidence type="ECO:0000256" key="3">
    <source>
        <dbReference type="ARBA" id="ARBA00023027"/>
    </source>
</evidence>
<dbReference type="Pfam" id="PF01408">
    <property type="entry name" value="GFO_IDH_MocA"/>
    <property type="match status" value="1"/>
</dbReference>
<dbReference type="InterPro" id="IPR036291">
    <property type="entry name" value="NAD(P)-bd_dom_sf"/>
</dbReference>
<dbReference type="EMBL" id="JBHUEE010000002">
    <property type="protein sequence ID" value="MFD1717448.1"/>
    <property type="molecule type" value="Genomic_DNA"/>
</dbReference>
<comment type="caution">
    <text evidence="6">The sequence shown here is derived from an EMBL/GenBank/DDBJ whole genome shotgun (WGS) entry which is preliminary data.</text>
</comment>
<feature type="domain" description="GFO/IDH/MocA-like oxidoreductase" evidence="5">
    <location>
        <begin position="133"/>
        <end position="244"/>
    </location>
</feature>
<evidence type="ECO:0000313" key="6">
    <source>
        <dbReference type="EMBL" id="MFD1717448.1"/>
    </source>
</evidence>
<keyword evidence="7" id="KW-1185">Reference proteome</keyword>
<dbReference type="Proteomes" id="UP001597277">
    <property type="component" value="Unassembled WGS sequence"/>
</dbReference>
<protein>
    <submittedName>
        <fullName evidence="6">Gfo/Idh/MocA family oxidoreductase</fullName>
    </submittedName>
</protein>
<dbReference type="SUPFAM" id="SSF51735">
    <property type="entry name" value="NAD(P)-binding Rossmann-fold domains"/>
    <property type="match status" value="1"/>
</dbReference>
<evidence type="ECO:0000259" key="4">
    <source>
        <dbReference type="Pfam" id="PF01408"/>
    </source>
</evidence>
<dbReference type="SUPFAM" id="SSF55347">
    <property type="entry name" value="Glyceraldehyde-3-phosphate dehydrogenase-like, C-terminal domain"/>
    <property type="match status" value="1"/>
</dbReference>
<dbReference type="InterPro" id="IPR055170">
    <property type="entry name" value="GFO_IDH_MocA-like_dom"/>
</dbReference>
<dbReference type="PANTHER" id="PTHR42840">
    <property type="entry name" value="NAD(P)-BINDING ROSSMANN-FOLD SUPERFAMILY PROTEIN-RELATED"/>
    <property type="match status" value="1"/>
</dbReference>
<dbReference type="Gene3D" id="3.40.50.720">
    <property type="entry name" value="NAD(P)-binding Rossmann-like Domain"/>
    <property type="match status" value="1"/>
</dbReference>
<dbReference type="Gene3D" id="3.30.360.10">
    <property type="entry name" value="Dihydrodipicolinate Reductase, domain 2"/>
    <property type="match status" value="1"/>
</dbReference>
<organism evidence="6 7">
    <name type="scientific">Georgenia deserti</name>
    <dbReference type="NCBI Taxonomy" id="2093781"/>
    <lineage>
        <taxon>Bacteria</taxon>
        <taxon>Bacillati</taxon>
        <taxon>Actinomycetota</taxon>
        <taxon>Actinomycetes</taxon>
        <taxon>Micrococcales</taxon>
        <taxon>Bogoriellaceae</taxon>
        <taxon>Georgenia</taxon>
    </lineage>
</organism>
<keyword evidence="2" id="KW-0560">Oxidoreductase</keyword>
<keyword evidence="3" id="KW-0520">NAD</keyword>
<proteinExistence type="inferred from homology"/>
<evidence type="ECO:0000313" key="7">
    <source>
        <dbReference type="Proteomes" id="UP001597277"/>
    </source>
</evidence>
<evidence type="ECO:0000259" key="5">
    <source>
        <dbReference type="Pfam" id="PF22725"/>
    </source>
</evidence>
<comment type="similarity">
    <text evidence="1">Belongs to the Gfo/Idh/MocA family.</text>
</comment>
<dbReference type="Pfam" id="PF22725">
    <property type="entry name" value="GFO_IDH_MocA_C3"/>
    <property type="match status" value="1"/>
</dbReference>
<evidence type="ECO:0000256" key="1">
    <source>
        <dbReference type="ARBA" id="ARBA00010928"/>
    </source>
</evidence>